<feature type="transmembrane region" description="Helical" evidence="1">
    <location>
        <begin position="83"/>
        <end position="105"/>
    </location>
</feature>
<feature type="transmembrane region" description="Helical" evidence="1">
    <location>
        <begin position="54"/>
        <end position="71"/>
    </location>
</feature>
<evidence type="ECO:0000256" key="1">
    <source>
        <dbReference type="SAM" id="Phobius"/>
    </source>
</evidence>
<dbReference type="Proteomes" id="UP000321192">
    <property type="component" value="Unassembled WGS sequence"/>
</dbReference>
<dbReference type="AlphaFoldDB" id="A0A5C7T8R6"/>
<accession>A0A5C7T8R6</accession>
<dbReference type="RefSeq" id="WP_276656451.1">
    <property type="nucleotide sequence ID" value="NZ_SSFD01000018.1"/>
</dbReference>
<gene>
    <name evidence="2" type="ORF">E6Q80_01170</name>
</gene>
<evidence type="ECO:0000313" key="2">
    <source>
        <dbReference type="EMBL" id="TXH92067.1"/>
    </source>
</evidence>
<comment type="caution">
    <text evidence="2">The sequence shown here is derived from an EMBL/GenBank/DDBJ whole genome shotgun (WGS) entry which is preliminary data.</text>
</comment>
<keyword evidence="1" id="KW-0812">Transmembrane</keyword>
<sequence length="116" mass="12488">MKTATLTADLAAPRGRSLTLLSGAFALFNGLRIVAYLPTLAAIQTSGQADQHSLLTWLTFLGANLTMALWLHEQNGRRVNRAVAVNAFNAFMCGAIAASIAWLRWLQPGAAFPTLF</sequence>
<keyword evidence="1" id="KW-0472">Membrane</keyword>
<keyword evidence="1" id="KW-1133">Transmembrane helix</keyword>
<name>A0A5C7T8R6_THASP</name>
<organism evidence="2 3">
    <name type="scientific">Thauera aminoaromatica</name>
    <dbReference type="NCBI Taxonomy" id="164330"/>
    <lineage>
        <taxon>Bacteria</taxon>
        <taxon>Pseudomonadati</taxon>
        <taxon>Pseudomonadota</taxon>
        <taxon>Betaproteobacteria</taxon>
        <taxon>Rhodocyclales</taxon>
        <taxon>Zoogloeaceae</taxon>
        <taxon>Thauera</taxon>
    </lineage>
</organism>
<evidence type="ECO:0000313" key="3">
    <source>
        <dbReference type="Proteomes" id="UP000321192"/>
    </source>
</evidence>
<reference evidence="2 3" key="1">
    <citation type="submission" date="2018-09" db="EMBL/GenBank/DDBJ databases">
        <title>Metagenome Assembled Genomes from an Advanced Water Purification Facility.</title>
        <authorList>
            <person name="Stamps B.W."/>
            <person name="Spear J.R."/>
        </authorList>
    </citation>
    <scope>NUCLEOTIDE SEQUENCE [LARGE SCALE GENOMIC DNA]</scope>
    <source>
        <strain evidence="2">Bin_27_1</strain>
    </source>
</reference>
<proteinExistence type="predicted"/>
<dbReference type="EMBL" id="SSFD01000018">
    <property type="protein sequence ID" value="TXH92067.1"/>
    <property type="molecule type" value="Genomic_DNA"/>
</dbReference>
<feature type="transmembrane region" description="Helical" evidence="1">
    <location>
        <begin position="20"/>
        <end position="42"/>
    </location>
</feature>
<protein>
    <submittedName>
        <fullName evidence="2">Uncharacterized protein</fullName>
    </submittedName>
</protein>